<comment type="caution">
    <text evidence="9">The sequence shown here is derived from an EMBL/GenBank/DDBJ whole genome shotgun (WGS) entry which is preliminary data.</text>
</comment>
<dbReference type="EMBL" id="JBBBZM010000025">
    <property type="protein sequence ID" value="KAL0638181.1"/>
    <property type="molecule type" value="Genomic_DNA"/>
</dbReference>
<feature type="domain" description="Thiamin pyrophosphokinase thiamin-binding" evidence="8">
    <location>
        <begin position="210"/>
        <end position="275"/>
    </location>
</feature>
<dbReference type="PIRSF" id="PIRSF031057">
    <property type="entry name" value="Thiamin_pyrophosphokinase"/>
    <property type="match status" value="1"/>
</dbReference>
<comment type="catalytic activity">
    <reaction evidence="7">
        <text>thiamine + ATP = thiamine diphosphate + AMP + H(+)</text>
        <dbReference type="Rhea" id="RHEA:11576"/>
        <dbReference type="ChEBI" id="CHEBI:15378"/>
        <dbReference type="ChEBI" id="CHEBI:18385"/>
        <dbReference type="ChEBI" id="CHEBI:30616"/>
        <dbReference type="ChEBI" id="CHEBI:58937"/>
        <dbReference type="ChEBI" id="CHEBI:456215"/>
    </reaction>
</comment>
<dbReference type="Pfam" id="PF04265">
    <property type="entry name" value="TPK_B1_binding"/>
    <property type="match status" value="1"/>
</dbReference>
<keyword evidence="10" id="KW-1185">Reference proteome</keyword>
<dbReference type="PANTHER" id="PTHR13622:SF8">
    <property type="entry name" value="THIAMIN PYROPHOSPHOKINASE 1"/>
    <property type="match status" value="1"/>
</dbReference>
<dbReference type="CDD" id="cd07995">
    <property type="entry name" value="TPK"/>
    <property type="match status" value="1"/>
</dbReference>
<dbReference type="InterPro" id="IPR036759">
    <property type="entry name" value="TPK_catalytic_sf"/>
</dbReference>
<evidence type="ECO:0000256" key="5">
    <source>
        <dbReference type="ARBA" id="ARBA00022777"/>
    </source>
</evidence>
<protein>
    <recommendedName>
        <fullName evidence="7">Thiamine pyrophosphokinase</fullName>
        <ecNumber evidence="7">2.7.6.2</ecNumber>
    </recommendedName>
</protein>
<dbReference type="SUPFAM" id="SSF63862">
    <property type="entry name" value="Thiamin pyrophosphokinase, substrate-binding domain"/>
    <property type="match status" value="1"/>
</dbReference>
<dbReference type="InterPro" id="IPR036371">
    <property type="entry name" value="TPK_B1-bd_sf"/>
</dbReference>
<comment type="pathway">
    <text evidence="1 7">Cofactor biosynthesis; thiamine diphosphate biosynthesis; thiamine diphosphate from thiamine: step 1/1.</text>
</comment>
<keyword evidence="5 7" id="KW-0418">Kinase</keyword>
<keyword evidence="6 7" id="KW-0067">ATP-binding</keyword>
<dbReference type="Pfam" id="PF04263">
    <property type="entry name" value="TPK_catalytic"/>
    <property type="match status" value="1"/>
</dbReference>
<keyword evidence="4 7" id="KW-0547">Nucleotide-binding</keyword>
<evidence type="ECO:0000259" key="8">
    <source>
        <dbReference type="SMART" id="SM00983"/>
    </source>
</evidence>
<evidence type="ECO:0000256" key="1">
    <source>
        <dbReference type="ARBA" id="ARBA00005078"/>
    </source>
</evidence>
<organism evidence="9 10">
    <name type="scientific">Discina gigas</name>
    <dbReference type="NCBI Taxonomy" id="1032678"/>
    <lineage>
        <taxon>Eukaryota</taxon>
        <taxon>Fungi</taxon>
        <taxon>Dikarya</taxon>
        <taxon>Ascomycota</taxon>
        <taxon>Pezizomycotina</taxon>
        <taxon>Pezizomycetes</taxon>
        <taxon>Pezizales</taxon>
        <taxon>Discinaceae</taxon>
        <taxon>Discina</taxon>
    </lineage>
</organism>
<dbReference type="Proteomes" id="UP001447188">
    <property type="component" value="Unassembled WGS sequence"/>
</dbReference>
<dbReference type="Gene3D" id="2.60.120.320">
    <property type="entry name" value="Thiamin pyrophosphokinase, thiamin-binding domain"/>
    <property type="match status" value="1"/>
</dbReference>
<accession>A0ABR3GQG4</accession>
<evidence type="ECO:0000256" key="4">
    <source>
        <dbReference type="ARBA" id="ARBA00022741"/>
    </source>
</evidence>
<dbReference type="NCBIfam" id="TIGR01378">
    <property type="entry name" value="thi_PPkinase"/>
    <property type="match status" value="1"/>
</dbReference>
<dbReference type="SMART" id="SM00983">
    <property type="entry name" value="TPK_B1_binding"/>
    <property type="match status" value="1"/>
</dbReference>
<evidence type="ECO:0000256" key="2">
    <source>
        <dbReference type="ARBA" id="ARBA00006785"/>
    </source>
</evidence>
<dbReference type="Gene3D" id="3.40.50.10240">
    <property type="entry name" value="Thiamin pyrophosphokinase, catalytic domain"/>
    <property type="match status" value="1"/>
</dbReference>
<evidence type="ECO:0000256" key="3">
    <source>
        <dbReference type="ARBA" id="ARBA00022679"/>
    </source>
</evidence>
<dbReference type="SUPFAM" id="SSF63999">
    <property type="entry name" value="Thiamin pyrophosphokinase, catalytic domain"/>
    <property type="match status" value="1"/>
</dbReference>
<evidence type="ECO:0000256" key="6">
    <source>
        <dbReference type="ARBA" id="ARBA00022840"/>
    </source>
</evidence>
<dbReference type="GO" id="GO:0004788">
    <property type="term" value="F:thiamine diphosphokinase activity"/>
    <property type="evidence" value="ECO:0007669"/>
    <property type="project" value="UniProtKB-EC"/>
</dbReference>
<sequence length="307" mass="33768">MNMGNFGSKKTTEWSPAQYFDVQRADDDKPFALLILNQEITDLAMLENLWNNSVFRVCADGGANRLYNALRAGPDRESMLPDAIVGDLDSLLVHVWTFYESRGVKVIKDADQDSTDFGKCLSYISRHSALQPPDFTETHDALDSWRGVKVSATHSQLAVVALGGFGGRVDHSLHSIHALYVASAAVKASSTRRELLLVSPQNITFLLEPGKNIIHTPRSFLGKTCGILPIGQPSIITTRGFEWDLKGQETRFGGLMSTSNHLNADTVEVETSESVVFTVEIRTEALSITDGGEDVFWVQPPVRSDTV</sequence>
<evidence type="ECO:0000313" key="10">
    <source>
        <dbReference type="Proteomes" id="UP001447188"/>
    </source>
</evidence>
<dbReference type="InterPro" id="IPR016966">
    <property type="entry name" value="Thiamin_pyrophosphokinase_euk"/>
</dbReference>
<gene>
    <name evidence="9" type="primary">THI80</name>
    <name evidence="9" type="ORF">Q9L58_002794</name>
</gene>
<dbReference type="InterPro" id="IPR007371">
    <property type="entry name" value="TPK_catalytic"/>
</dbReference>
<keyword evidence="3 7" id="KW-0808">Transferase</keyword>
<comment type="similarity">
    <text evidence="2 7">Belongs to the thiamine pyrophosphokinase family.</text>
</comment>
<name>A0ABR3GQG4_9PEZI</name>
<evidence type="ECO:0000256" key="7">
    <source>
        <dbReference type="PIRNR" id="PIRNR031057"/>
    </source>
</evidence>
<dbReference type="InterPro" id="IPR006282">
    <property type="entry name" value="Thi_PPkinase"/>
</dbReference>
<dbReference type="PANTHER" id="PTHR13622">
    <property type="entry name" value="THIAMIN PYROPHOSPHOKINASE"/>
    <property type="match status" value="1"/>
</dbReference>
<dbReference type="EC" id="2.7.6.2" evidence="7"/>
<reference evidence="9 10" key="1">
    <citation type="submission" date="2024-02" db="EMBL/GenBank/DDBJ databases">
        <title>Discinaceae phylogenomics.</title>
        <authorList>
            <person name="Dirks A.C."/>
            <person name="James T.Y."/>
        </authorList>
    </citation>
    <scope>NUCLEOTIDE SEQUENCE [LARGE SCALE GENOMIC DNA]</scope>
    <source>
        <strain evidence="9 10">ACD0624</strain>
    </source>
</reference>
<proteinExistence type="inferred from homology"/>
<dbReference type="InterPro" id="IPR007373">
    <property type="entry name" value="Thiamin_PyroPKinase_B1-bd"/>
</dbReference>
<evidence type="ECO:0000313" key="9">
    <source>
        <dbReference type="EMBL" id="KAL0638181.1"/>
    </source>
</evidence>